<proteinExistence type="predicted"/>
<gene>
    <name evidence="1" type="ORF">UFOVP308_26</name>
</gene>
<reference evidence="1" key="1">
    <citation type="submission" date="2020-04" db="EMBL/GenBank/DDBJ databases">
        <authorList>
            <person name="Chiriac C."/>
            <person name="Salcher M."/>
            <person name="Ghai R."/>
            <person name="Kavagutti S V."/>
        </authorList>
    </citation>
    <scope>NUCLEOTIDE SEQUENCE</scope>
</reference>
<name>A0A6J5LS95_9CAUD</name>
<dbReference type="EMBL" id="LR796319">
    <property type="protein sequence ID" value="CAB4136592.1"/>
    <property type="molecule type" value="Genomic_DNA"/>
</dbReference>
<accession>A0A6J5LS95</accession>
<organism evidence="1">
    <name type="scientific">uncultured Caudovirales phage</name>
    <dbReference type="NCBI Taxonomy" id="2100421"/>
    <lineage>
        <taxon>Viruses</taxon>
        <taxon>Duplodnaviria</taxon>
        <taxon>Heunggongvirae</taxon>
        <taxon>Uroviricota</taxon>
        <taxon>Caudoviricetes</taxon>
        <taxon>Peduoviridae</taxon>
        <taxon>Maltschvirus</taxon>
        <taxon>Maltschvirus maltsch</taxon>
    </lineage>
</organism>
<protein>
    <submittedName>
        <fullName evidence="1">Uncharacterized protein</fullName>
    </submittedName>
</protein>
<sequence length="636" mass="64847">MAVTNQELFNIFLANPNMSDAQIVSLMEQRGISPSQVSQTFGIPEGQVASRVAAVIPPNQTIQLGDTIVQPVYSQIGSGEDQQIGAIENVITYKADENKTGGAYTQYTPTGEVERTGTQQEVKSGLKEFALGAGLLLGLPTLLNAGAGASSALATEGLTLNQLVPGASELATATNVAAVDAGGGLLTQTAADAAAFELQNAGASALTDLSATQAGLLTGGKTAAQLAAEQLAFETQNAGASALTNTGVNTALTTAGAKTAAEIAADKLASDAALKAAVGVGTNLLTKSGADAVSGLLQTTGSLVQSQESKEAAQQAATDITKATQAGVEASQFRPVGMTTRFGTSNYTYDPVTGRMTSAGYQLSPEAKNAQDRLVRLAESGLQQAEGARGQFAPLQTGAQNLFGLGNQYISQSPQDVAQNYINQQMALLQPSREVELANLQNRLQQQGRGGLSVAQGGTMGATTPELQALYNARAQQEAVLAANAQQAGQQNVLFGAGLLGQGATAMGNYYGGQQAAYSPYTTALGQVQALEGAAQQPLQMGANLAQQASAAGARSGMLGLEGQRYASAFNTGANATYNPYAGLLTAAGNPSSMFGQSVAKYLAGTTATPYDALSSTKYGDGLAGYEKMIADIYGT</sequence>
<evidence type="ECO:0000313" key="1">
    <source>
        <dbReference type="EMBL" id="CAB4136592.1"/>
    </source>
</evidence>